<reference evidence="1 2" key="1">
    <citation type="submission" date="2019-11" db="EMBL/GenBank/DDBJ databases">
        <title>Novel species isolated from a subtropical stream in China.</title>
        <authorList>
            <person name="Lu H."/>
        </authorList>
    </citation>
    <scope>NUCLEOTIDE SEQUENCE [LARGE SCALE GENOMIC DNA]</scope>
    <source>
        <strain evidence="1 2">FT26W</strain>
    </source>
</reference>
<name>A0A844CX95_9BURK</name>
<comment type="caution">
    <text evidence="1">The sequence shown here is derived from an EMBL/GenBank/DDBJ whole genome shotgun (WGS) entry which is preliminary data.</text>
</comment>
<sequence>MMTLKTPADTFGPFVTAHQEGASWICDGVVYPASVVGDAVLVPGAPEAPPTLAPPVPRQCSMYAARTVLYTAGLLELVEGIIANMPGEAGDLARIKWATALTVRRDDDLVTQVIPALGKTEAEIDAMFVAADLIDRQS</sequence>
<keyword evidence="2" id="KW-1185">Reference proteome</keyword>
<proteinExistence type="predicted"/>
<gene>
    <name evidence="1" type="ORF">GJ698_15130</name>
</gene>
<dbReference type="EMBL" id="WKJL01000010">
    <property type="protein sequence ID" value="MRW85417.1"/>
    <property type="molecule type" value="Genomic_DNA"/>
</dbReference>
<dbReference type="Proteomes" id="UP000439986">
    <property type="component" value="Unassembled WGS sequence"/>
</dbReference>
<dbReference type="RefSeq" id="WP_154358481.1">
    <property type="nucleotide sequence ID" value="NZ_WKJL01000010.1"/>
</dbReference>
<protein>
    <submittedName>
        <fullName evidence="1">Uncharacterized protein</fullName>
    </submittedName>
</protein>
<evidence type="ECO:0000313" key="2">
    <source>
        <dbReference type="Proteomes" id="UP000439986"/>
    </source>
</evidence>
<organism evidence="1 2">
    <name type="scientific">Duganella aquatilis</name>
    <dbReference type="NCBI Taxonomy" id="2666082"/>
    <lineage>
        <taxon>Bacteria</taxon>
        <taxon>Pseudomonadati</taxon>
        <taxon>Pseudomonadota</taxon>
        <taxon>Betaproteobacteria</taxon>
        <taxon>Burkholderiales</taxon>
        <taxon>Oxalobacteraceae</taxon>
        <taxon>Telluria group</taxon>
        <taxon>Duganella</taxon>
    </lineage>
</organism>
<dbReference type="AlphaFoldDB" id="A0A844CX95"/>
<accession>A0A844CX95</accession>
<evidence type="ECO:0000313" key="1">
    <source>
        <dbReference type="EMBL" id="MRW85417.1"/>
    </source>
</evidence>